<feature type="compositionally biased region" description="Acidic residues" evidence="2">
    <location>
        <begin position="50"/>
        <end position="59"/>
    </location>
</feature>
<dbReference type="AlphaFoldDB" id="A0AAV0AZK7"/>
<comment type="caution">
    <text evidence="5">The sequence shown here is derived from an EMBL/GenBank/DDBJ whole genome shotgun (WGS) entry which is preliminary data.</text>
</comment>
<feature type="compositionally biased region" description="Low complexity" evidence="2">
    <location>
        <begin position="371"/>
        <end position="389"/>
    </location>
</feature>
<dbReference type="Pfam" id="PF08729">
    <property type="entry name" value="HUN"/>
    <property type="match status" value="1"/>
</dbReference>
<evidence type="ECO:0000256" key="1">
    <source>
        <dbReference type="ARBA" id="ARBA00022553"/>
    </source>
</evidence>
<sequence>MGSESSNRSFDRELGPLDSEAVPSSDPAHASMLVDKNENDNNVHVTNEEGDREDTDEAEAEGRDHEDEDGIDSKMVHDSEIYDQEISKDTDNPSGAENEEDVGEPVDEGDDDEGSTTDSDEEARPKKPAQIPTIRLDVDLVYPSPKNANQFSVSLLARQAGYVLPADTAITFGASAFPQPESFLQNAGEGPLTDGAPPPKRRRRRRIQERDEGYDKDDPFVDDSEALTMEPKFYHPPARDGFYVASGLLELKSDSKESRNRKRAPRTVPRVVPANPTHQFVHDSAPLAAKQASNNIRPEANKAKDDPEKKKNTQNETSRPQNLRVESNVENVNQGLSSPPAVTTSGPLLEPGVIPALPEAVHTAVPRFTQSSSSKTAPPSAPSVPSSASNVIPQSALKDVYPTSPEAPLSAPNIVSSTEITDKTQSEKQTLPKINQQIEKSKENPLENIKKPSEASKLAGDLNGNESSQDRFCKLQEAAPSQTSSSLGVMKSKVSQTPSGTPLNPISLDDDDDHISITTGTKDSARTSPHLLSSKRLPSFTTSSSQLALKPNSNNKANGNHPIQLVLKARLQPRNEGEALNTILEKALAELKVHVDAALPFPPKKFPGHLKPLTLKVAHLALDLKEYDDYFFLKLAEIFPYNTFTIKKLVKREILPQRKAYYEAEINKRIEQLKPLIEEGMPKARADYKRALQDFKIAKVDFEVKLKEREAIERSIVNITGGGDGNEDSNGSKTGGSGLPANAATILSDPLIKKAGGNLNQKNSKPPKAPGKVFVFNENIKKIYYEIIKLDDELWDMIHDTQKIIDKNATWKDSDHRRALYRRLSQLWPDDFASTFKLSKEDKSKRGFFALKKQENLSFNHSCVKYTTEEIVR</sequence>
<feature type="region of interest" description="Disordered" evidence="2">
    <location>
        <begin position="254"/>
        <end position="345"/>
    </location>
</feature>
<name>A0AAV0AZK7_PHAPC</name>
<keyword evidence="1" id="KW-0597">Phosphoprotein</keyword>
<feature type="compositionally biased region" description="Polar residues" evidence="2">
    <location>
        <begin position="516"/>
        <end position="531"/>
    </location>
</feature>
<dbReference type="InterPro" id="IPR014840">
    <property type="entry name" value="HRD"/>
</dbReference>
<evidence type="ECO:0000256" key="2">
    <source>
        <dbReference type="SAM" id="MobiDB-lite"/>
    </source>
</evidence>
<feature type="region of interest" description="Disordered" evidence="2">
    <location>
        <begin position="420"/>
        <end position="560"/>
    </location>
</feature>
<feature type="region of interest" description="Disordered" evidence="2">
    <location>
        <begin position="1"/>
        <end position="135"/>
    </location>
</feature>
<feature type="domain" description="Hpc2-related" evidence="3">
    <location>
        <begin position="203"/>
        <end position="250"/>
    </location>
</feature>
<feature type="region of interest" description="Disordered" evidence="2">
    <location>
        <begin position="366"/>
        <end position="390"/>
    </location>
</feature>
<feature type="region of interest" description="Disordered" evidence="2">
    <location>
        <begin position="180"/>
        <end position="223"/>
    </location>
</feature>
<evidence type="ECO:0000313" key="6">
    <source>
        <dbReference type="Proteomes" id="UP001153365"/>
    </source>
</evidence>
<feature type="compositionally biased region" description="Polar residues" evidence="2">
    <location>
        <begin position="479"/>
        <end position="504"/>
    </location>
</feature>
<organism evidence="5 6">
    <name type="scientific">Phakopsora pachyrhizi</name>
    <name type="common">Asian soybean rust disease fungus</name>
    <dbReference type="NCBI Taxonomy" id="170000"/>
    <lineage>
        <taxon>Eukaryota</taxon>
        <taxon>Fungi</taxon>
        <taxon>Dikarya</taxon>
        <taxon>Basidiomycota</taxon>
        <taxon>Pucciniomycotina</taxon>
        <taxon>Pucciniomycetes</taxon>
        <taxon>Pucciniales</taxon>
        <taxon>Phakopsoraceae</taxon>
        <taxon>Phakopsora</taxon>
    </lineage>
</organism>
<gene>
    <name evidence="5" type="ORF">PPACK8108_LOCUS11169</name>
</gene>
<evidence type="ECO:0000259" key="3">
    <source>
        <dbReference type="Pfam" id="PF08729"/>
    </source>
</evidence>
<feature type="compositionally biased region" description="Polar residues" evidence="2">
    <location>
        <begin position="539"/>
        <end position="558"/>
    </location>
</feature>
<feature type="compositionally biased region" description="Basic and acidic residues" evidence="2">
    <location>
        <begin position="60"/>
        <end position="91"/>
    </location>
</feature>
<feature type="compositionally biased region" description="Basic and acidic residues" evidence="2">
    <location>
        <begin position="35"/>
        <end position="49"/>
    </location>
</feature>
<feature type="compositionally biased region" description="Basic and acidic residues" evidence="2">
    <location>
        <begin position="439"/>
        <end position="454"/>
    </location>
</feature>
<dbReference type="EMBL" id="CALTRL010002579">
    <property type="protein sequence ID" value="CAH7676066.1"/>
    <property type="molecule type" value="Genomic_DNA"/>
</dbReference>
<reference evidence="5" key="1">
    <citation type="submission" date="2022-06" db="EMBL/GenBank/DDBJ databases">
        <authorList>
            <consortium name="SYNGENTA / RWTH Aachen University"/>
        </authorList>
    </citation>
    <scope>NUCLEOTIDE SEQUENCE</scope>
</reference>
<feature type="compositionally biased region" description="Basic and acidic residues" evidence="2">
    <location>
        <begin position="208"/>
        <end position="219"/>
    </location>
</feature>
<keyword evidence="6" id="KW-1185">Reference proteome</keyword>
<feature type="compositionally biased region" description="Acidic residues" evidence="2">
    <location>
        <begin position="97"/>
        <end position="121"/>
    </location>
</feature>
<dbReference type="InterPro" id="IPR026947">
    <property type="entry name" value="UBN_middle_dom"/>
</dbReference>
<feature type="compositionally biased region" description="Basic and acidic residues" evidence="2">
    <location>
        <begin position="299"/>
        <end position="313"/>
    </location>
</feature>
<accession>A0AAV0AZK7</accession>
<feature type="compositionally biased region" description="Polar residues" evidence="2">
    <location>
        <begin position="427"/>
        <end position="438"/>
    </location>
</feature>
<evidence type="ECO:0000259" key="4">
    <source>
        <dbReference type="Pfam" id="PF14075"/>
    </source>
</evidence>
<feature type="compositionally biased region" description="Polar residues" evidence="2">
    <location>
        <begin position="314"/>
        <end position="345"/>
    </location>
</feature>
<protein>
    <submittedName>
        <fullName evidence="5">Expressed protein</fullName>
    </submittedName>
</protein>
<evidence type="ECO:0000313" key="5">
    <source>
        <dbReference type="EMBL" id="CAH7676066.1"/>
    </source>
</evidence>
<dbReference type="Proteomes" id="UP001153365">
    <property type="component" value="Unassembled WGS sequence"/>
</dbReference>
<proteinExistence type="predicted"/>
<feature type="domain" description="Ubinuclein middle" evidence="4">
    <location>
        <begin position="579"/>
        <end position="830"/>
    </location>
</feature>
<dbReference type="Pfam" id="PF14075">
    <property type="entry name" value="UBN_AB"/>
    <property type="match status" value="1"/>
</dbReference>